<reference evidence="2 3" key="1">
    <citation type="submission" date="2024-07" db="EMBL/GenBank/DDBJ databases">
        <title>Genomic Encyclopedia of Type Strains, Phase V (KMG-V): Genome sequencing to study the core and pangenomes of soil and plant-associated prokaryotes.</title>
        <authorList>
            <person name="Whitman W."/>
        </authorList>
    </citation>
    <scope>NUCLEOTIDE SEQUENCE [LARGE SCALE GENOMIC DNA]</scope>
    <source>
        <strain evidence="2 3">USDA 415</strain>
    </source>
</reference>
<proteinExistence type="predicted"/>
<keyword evidence="3" id="KW-1185">Reference proteome</keyword>
<dbReference type="PANTHER" id="PTHR11884:SF1">
    <property type="entry name" value="GOLGI APPARATUS PROTEIN 1"/>
    <property type="match status" value="1"/>
</dbReference>
<dbReference type="Proteomes" id="UP001565471">
    <property type="component" value="Unassembled WGS sequence"/>
</dbReference>
<name>A0ABV4FDZ1_BRAEL</name>
<protein>
    <recommendedName>
        <fullName evidence="4">Cysteine rich repeat-containing protein</fullName>
    </recommendedName>
</protein>
<dbReference type="PANTHER" id="PTHR11884">
    <property type="entry name" value="SELECTIN LIGAND RELATED"/>
    <property type="match status" value="1"/>
</dbReference>
<feature type="region of interest" description="Disordered" evidence="1">
    <location>
        <begin position="156"/>
        <end position="186"/>
    </location>
</feature>
<evidence type="ECO:0000313" key="3">
    <source>
        <dbReference type="Proteomes" id="UP001565471"/>
    </source>
</evidence>
<sequence length="324" mass="32359">MTKFKDLVTGKKSACFIHSNNPLAAELESENDVARRGCYNKDFSELSSVEPDASGATRGFIQMINALTRATKLSACLALAAFMSTAPVLSQAPTQAQRDAIKSQCRNDYIAHCSSVPPGGEASLQCLQKNMASLGPGCASAVKAVEAPAAAPKADSAPAAAKTEAAPAATAKPATEAAAPKAAGTPSNAQISAIRSACRSDYPKVCAGVPTGGAPALQCLEKNKGKLSPACEKTVAAAGGGAAAPAAGAAATTAAPAAAPAVIALRPLRPREELLVLRSACGADVRSICGGVQPGGGRIVHCLATNAGSLSPACRDVLAPFAAR</sequence>
<feature type="compositionally biased region" description="Low complexity" evidence="1">
    <location>
        <begin position="156"/>
        <end position="183"/>
    </location>
</feature>
<evidence type="ECO:0008006" key="4">
    <source>
        <dbReference type="Google" id="ProtNLM"/>
    </source>
</evidence>
<dbReference type="EMBL" id="JBGBZA010000002">
    <property type="protein sequence ID" value="MEY9321697.1"/>
    <property type="molecule type" value="Genomic_DNA"/>
</dbReference>
<evidence type="ECO:0000313" key="2">
    <source>
        <dbReference type="EMBL" id="MEY9321697.1"/>
    </source>
</evidence>
<dbReference type="InterPro" id="IPR039728">
    <property type="entry name" value="GLG1"/>
</dbReference>
<organism evidence="2 3">
    <name type="scientific">Bradyrhizobium elkanii</name>
    <dbReference type="NCBI Taxonomy" id="29448"/>
    <lineage>
        <taxon>Bacteria</taxon>
        <taxon>Pseudomonadati</taxon>
        <taxon>Pseudomonadota</taxon>
        <taxon>Alphaproteobacteria</taxon>
        <taxon>Hyphomicrobiales</taxon>
        <taxon>Nitrobacteraceae</taxon>
        <taxon>Bradyrhizobium</taxon>
    </lineage>
</organism>
<accession>A0ABV4FDZ1</accession>
<comment type="caution">
    <text evidence="2">The sequence shown here is derived from an EMBL/GenBank/DDBJ whole genome shotgun (WGS) entry which is preliminary data.</text>
</comment>
<gene>
    <name evidence="2" type="ORF">ABIF29_008496</name>
</gene>
<evidence type="ECO:0000256" key="1">
    <source>
        <dbReference type="SAM" id="MobiDB-lite"/>
    </source>
</evidence>